<evidence type="ECO:0000313" key="2">
    <source>
        <dbReference type="Proteomes" id="UP000324288"/>
    </source>
</evidence>
<dbReference type="AlphaFoldDB" id="A0A5E3ZVP2"/>
<sequence>MTRLWSMRLVQVFPGDYGELSSGLTRVDSGHLEAPSKTHMTVEALGELITVSGGSALALGHPVEAPDGEFVASEILTATAIAPQVVVWRLTPFHGTLSPIVNEGPRAALGSLRRAEEESLRRLQSSSGVVEAAQQEEFRSALIDIDEALLVSDSILYPPSADGRYLELLLAADHVDAIVAVARRYTQMTEAALLPLLRTVQRARGTAWNEWNYGHLAQ</sequence>
<name>A0A5E3ZVP2_9ACTN</name>
<organism evidence="1 2">
    <name type="scientific">Lawsonella clevelandensis</name>
    <dbReference type="NCBI Taxonomy" id="1528099"/>
    <lineage>
        <taxon>Bacteria</taxon>
        <taxon>Bacillati</taxon>
        <taxon>Actinomycetota</taxon>
        <taxon>Actinomycetes</taxon>
        <taxon>Mycobacteriales</taxon>
        <taxon>Lawsonellaceae</taxon>
        <taxon>Lawsonella</taxon>
    </lineage>
</organism>
<protein>
    <submittedName>
        <fullName evidence="1">Uncharacterized protein</fullName>
    </submittedName>
</protein>
<proteinExistence type="predicted"/>
<accession>A0A5E3ZVP2</accession>
<dbReference type="EMBL" id="LR584267">
    <property type="protein sequence ID" value="VHN99471.1"/>
    <property type="molecule type" value="Genomic_DNA"/>
</dbReference>
<reference evidence="1 2" key="1">
    <citation type="submission" date="2019-04" db="EMBL/GenBank/DDBJ databases">
        <authorList>
            <person name="Seth-Smith MB H."/>
            <person name="Seth-Smith H."/>
        </authorList>
    </citation>
    <scope>NUCLEOTIDE SEQUENCE [LARGE SCALE GENOMIC DNA]</scope>
    <source>
        <strain evidence="1">USB-603019</strain>
    </source>
</reference>
<evidence type="ECO:0000313" key="1">
    <source>
        <dbReference type="EMBL" id="VHN99471.1"/>
    </source>
</evidence>
<keyword evidence="2" id="KW-1185">Reference proteome</keyword>
<dbReference type="Proteomes" id="UP000324288">
    <property type="component" value="Chromosome"/>
</dbReference>
<gene>
    <name evidence="1" type="ORF">LC603019_00046</name>
</gene>